<dbReference type="Gene3D" id="2.40.50.40">
    <property type="match status" value="1"/>
</dbReference>
<keyword evidence="4" id="KW-0145">Chemotaxis</keyword>
<dbReference type="InterPro" id="IPR000827">
    <property type="entry name" value="Chemokine_CC_CS"/>
</dbReference>
<keyword evidence="4" id="KW-0964">Secreted</keyword>
<dbReference type="GeneID" id="109984087"/>
<dbReference type="STRING" id="56723.ENSLBEP00000031756"/>
<name>A0A3Q3GEW9_9LABR</name>
<dbReference type="PROSITE" id="PS00472">
    <property type="entry name" value="SMALL_CYTOKINES_CC"/>
    <property type="match status" value="1"/>
</dbReference>
<proteinExistence type="inferred from homology"/>
<dbReference type="InParanoid" id="A0A3Q3GEW9"/>
<evidence type="ECO:0000313" key="7">
    <source>
        <dbReference type="Proteomes" id="UP000261660"/>
    </source>
</evidence>
<dbReference type="GO" id="GO:0008009">
    <property type="term" value="F:chemokine activity"/>
    <property type="evidence" value="ECO:0007669"/>
    <property type="project" value="InterPro"/>
</dbReference>
<keyword evidence="2 4" id="KW-0202">Cytokine</keyword>
<accession>A0A3Q3GEW9</accession>
<dbReference type="Ensembl" id="ENSLBET00000033182.1">
    <property type="protein sequence ID" value="ENSLBEP00000031756.1"/>
    <property type="gene ID" value="ENSLBEG00000023970.1"/>
</dbReference>
<dbReference type="AlphaFoldDB" id="A0A3Q3GEW9"/>
<evidence type="ECO:0000256" key="2">
    <source>
        <dbReference type="ARBA" id="ARBA00022514"/>
    </source>
</evidence>
<keyword evidence="4" id="KW-0732">Signal</keyword>
<dbReference type="PANTHER" id="PTHR12015">
    <property type="entry name" value="SMALL INDUCIBLE CYTOKINE A"/>
    <property type="match status" value="1"/>
</dbReference>
<dbReference type="InterPro" id="IPR039809">
    <property type="entry name" value="Chemokine_b/g/d"/>
</dbReference>
<feature type="domain" description="Chemokine interleukin-8-like" evidence="5">
    <location>
        <begin position="25"/>
        <end position="85"/>
    </location>
</feature>
<dbReference type="Proteomes" id="UP000261660">
    <property type="component" value="Unplaced"/>
</dbReference>
<dbReference type="InterPro" id="IPR001811">
    <property type="entry name" value="Chemokine_IL8-like_dom"/>
</dbReference>
<feature type="chain" id="PRO_5018380763" description="C-C motif chemokine" evidence="4">
    <location>
        <begin position="24"/>
        <end position="100"/>
    </location>
</feature>
<dbReference type="RefSeq" id="XP_020489758.1">
    <property type="nucleotide sequence ID" value="XM_020634102.2"/>
</dbReference>
<evidence type="ECO:0000256" key="1">
    <source>
        <dbReference type="ARBA" id="ARBA00010868"/>
    </source>
</evidence>
<evidence type="ECO:0000256" key="3">
    <source>
        <dbReference type="ARBA" id="ARBA00023157"/>
    </source>
</evidence>
<dbReference type="OrthoDB" id="8870994at2759"/>
<dbReference type="SUPFAM" id="SSF54117">
    <property type="entry name" value="Interleukin 8-like chemokines"/>
    <property type="match status" value="1"/>
</dbReference>
<sequence>MVSIKATVMVITLLTFCLLGTASRYHSCCRSYISTKLPFSVIKGYSVQCEKENCPIGAIIFHTKKGKDVCTNPALNWVMNYVNRIRTEAQIAHNNSQSKQ</sequence>
<organism evidence="6 7">
    <name type="scientific">Labrus bergylta</name>
    <name type="common">ballan wrasse</name>
    <dbReference type="NCBI Taxonomy" id="56723"/>
    <lineage>
        <taxon>Eukaryota</taxon>
        <taxon>Metazoa</taxon>
        <taxon>Chordata</taxon>
        <taxon>Craniata</taxon>
        <taxon>Vertebrata</taxon>
        <taxon>Euteleostomi</taxon>
        <taxon>Actinopterygii</taxon>
        <taxon>Neopterygii</taxon>
        <taxon>Teleostei</taxon>
        <taxon>Neoteleostei</taxon>
        <taxon>Acanthomorphata</taxon>
        <taxon>Eupercaria</taxon>
        <taxon>Labriformes</taxon>
        <taxon>Labridae</taxon>
        <taxon>Labrus</taxon>
    </lineage>
</organism>
<dbReference type="GO" id="GO:0005615">
    <property type="term" value="C:extracellular space"/>
    <property type="evidence" value="ECO:0007669"/>
    <property type="project" value="UniProtKB-KW"/>
</dbReference>
<comment type="similarity">
    <text evidence="1 4">Belongs to the intercrine beta (chemokine CC) family.</text>
</comment>
<evidence type="ECO:0000256" key="4">
    <source>
        <dbReference type="RuleBase" id="RU361150"/>
    </source>
</evidence>
<dbReference type="CTD" id="100192217"/>
<keyword evidence="7" id="KW-1185">Reference proteome</keyword>
<dbReference type="FunCoup" id="A0A3Q3GEW9">
    <property type="interactions" value="70"/>
</dbReference>
<protein>
    <recommendedName>
        <fullName evidence="4">C-C motif chemokine</fullName>
    </recommendedName>
</protein>
<dbReference type="SMART" id="SM00199">
    <property type="entry name" value="SCY"/>
    <property type="match status" value="1"/>
</dbReference>
<dbReference type="Pfam" id="PF00048">
    <property type="entry name" value="IL8"/>
    <property type="match status" value="1"/>
</dbReference>
<dbReference type="PANTHER" id="PTHR12015:SF190">
    <property type="entry name" value="C-C MOTIF CHEMOKINE"/>
    <property type="match status" value="1"/>
</dbReference>
<dbReference type="GeneTree" id="ENSGT00940000172979"/>
<evidence type="ECO:0000313" key="6">
    <source>
        <dbReference type="Ensembl" id="ENSLBEP00000031756.1"/>
    </source>
</evidence>
<reference evidence="6" key="1">
    <citation type="submission" date="2025-08" db="UniProtKB">
        <authorList>
            <consortium name="Ensembl"/>
        </authorList>
    </citation>
    <scope>IDENTIFICATION</scope>
</reference>
<dbReference type="InterPro" id="IPR036048">
    <property type="entry name" value="Interleukin_8-like_sf"/>
</dbReference>
<dbReference type="CDD" id="cd00169">
    <property type="entry name" value="Chemokine"/>
    <property type="match status" value="1"/>
</dbReference>
<evidence type="ECO:0000259" key="5">
    <source>
        <dbReference type="SMART" id="SM00199"/>
    </source>
</evidence>
<dbReference type="GO" id="GO:0006955">
    <property type="term" value="P:immune response"/>
    <property type="evidence" value="ECO:0007669"/>
    <property type="project" value="InterPro"/>
</dbReference>
<feature type="signal peptide" evidence="4">
    <location>
        <begin position="1"/>
        <end position="23"/>
    </location>
</feature>
<comment type="subcellular location">
    <subcellularLocation>
        <location evidence="4">Secreted</location>
    </subcellularLocation>
</comment>
<keyword evidence="3" id="KW-1015">Disulfide bond</keyword>
<reference evidence="6" key="2">
    <citation type="submission" date="2025-09" db="UniProtKB">
        <authorList>
            <consortium name="Ensembl"/>
        </authorList>
    </citation>
    <scope>IDENTIFICATION</scope>
</reference>